<name>A0A0G0QUB3_9BACT</name>
<evidence type="ECO:0000313" key="2">
    <source>
        <dbReference type="Proteomes" id="UP000034072"/>
    </source>
</evidence>
<evidence type="ECO:0000313" key="1">
    <source>
        <dbReference type="EMBL" id="KKR40941.1"/>
    </source>
</evidence>
<sequence length="139" mass="14637">MRKVYCAATSLIVILAIGYFGFYMTSTVVAPTPTGTPTDTPLDPTKTNPTPMVTGSEISIEGVLDCVPYRSTSGIQPGSCQIGLKAKDSKYYALSGLEQDDVISGKFSTGSKVKIVGILIKKDAPNIDVAGTIKITSIK</sequence>
<dbReference type="Proteomes" id="UP000034072">
    <property type="component" value="Unassembled WGS sequence"/>
</dbReference>
<gene>
    <name evidence="1" type="ORF">UT75_C0003G0071</name>
</gene>
<comment type="caution">
    <text evidence="1">The sequence shown here is derived from an EMBL/GenBank/DDBJ whole genome shotgun (WGS) entry which is preliminary data.</text>
</comment>
<proteinExistence type="predicted"/>
<dbReference type="EMBL" id="LBXZ01000003">
    <property type="protein sequence ID" value="KKR40941.1"/>
    <property type="molecule type" value="Genomic_DNA"/>
</dbReference>
<accession>A0A0G0QUB3</accession>
<organism evidence="1 2">
    <name type="scientific">Candidatus Yanofskybacteria bacterium GW2011_GWE2_40_11</name>
    <dbReference type="NCBI Taxonomy" id="1619033"/>
    <lineage>
        <taxon>Bacteria</taxon>
        <taxon>Candidatus Yanofskyibacteriota</taxon>
    </lineage>
</organism>
<protein>
    <submittedName>
        <fullName evidence="1">Uncharacterized protein</fullName>
    </submittedName>
</protein>
<reference evidence="1 2" key="1">
    <citation type="journal article" date="2015" name="Nature">
        <title>rRNA introns, odd ribosomes, and small enigmatic genomes across a large radiation of phyla.</title>
        <authorList>
            <person name="Brown C.T."/>
            <person name="Hug L.A."/>
            <person name="Thomas B.C."/>
            <person name="Sharon I."/>
            <person name="Castelle C.J."/>
            <person name="Singh A."/>
            <person name="Wilkins M.J."/>
            <person name="Williams K.H."/>
            <person name="Banfield J.F."/>
        </authorList>
    </citation>
    <scope>NUCLEOTIDE SEQUENCE [LARGE SCALE GENOMIC DNA]</scope>
</reference>
<dbReference type="AlphaFoldDB" id="A0A0G0QUB3"/>